<dbReference type="GO" id="GO:0010487">
    <property type="term" value="F:thermospermine synthase activity"/>
    <property type="evidence" value="ECO:0007669"/>
    <property type="project" value="UniProtKB-ARBA"/>
</dbReference>
<comment type="similarity">
    <text evidence="1 5">Belongs to the spermidine/spermine synthase family.</text>
</comment>
<evidence type="ECO:0000256" key="1">
    <source>
        <dbReference type="ARBA" id="ARBA00007867"/>
    </source>
</evidence>
<dbReference type="InterPro" id="IPR001045">
    <property type="entry name" value="Spermi_synthase"/>
</dbReference>
<dbReference type="PANTHER" id="PTHR43317">
    <property type="entry name" value="THERMOSPERMINE SYNTHASE ACAULIS5"/>
    <property type="match status" value="1"/>
</dbReference>
<dbReference type="GO" id="GO:0004766">
    <property type="term" value="F:spermidine synthase activity"/>
    <property type="evidence" value="ECO:0007669"/>
    <property type="project" value="UniProtKB-UniRule"/>
</dbReference>
<evidence type="ECO:0000256" key="5">
    <source>
        <dbReference type="HAMAP-Rule" id="MF_00198"/>
    </source>
</evidence>
<comment type="subcellular location">
    <subcellularLocation>
        <location evidence="5">Cell membrane</location>
        <topology evidence="5">Multi-pass membrane protein</topology>
    </subcellularLocation>
</comment>
<dbReference type="InterPro" id="IPR036259">
    <property type="entry name" value="MFS_trans_sf"/>
</dbReference>
<organism evidence="8 9">
    <name type="scientific">Polyangium spumosum</name>
    <dbReference type="NCBI Taxonomy" id="889282"/>
    <lineage>
        <taxon>Bacteria</taxon>
        <taxon>Pseudomonadati</taxon>
        <taxon>Myxococcota</taxon>
        <taxon>Polyangia</taxon>
        <taxon>Polyangiales</taxon>
        <taxon>Polyangiaceae</taxon>
        <taxon>Polyangium</taxon>
    </lineage>
</organism>
<dbReference type="PROSITE" id="PS51006">
    <property type="entry name" value="PABS_2"/>
    <property type="match status" value="1"/>
</dbReference>
<feature type="transmembrane region" description="Helical" evidence="5">
    <location>
        <begin position="206"/>
        <end position="224"/>
    </location>
</feature>
<comment type="caution">
    <text evidence="5">Lacks conserved residue(s) required for the propagation of feature annotation.</text>
</comment>
<feature type="binding site" evidence="5">
    <location>
        <position position="275"/>
    </location>
    <ligand>
        <name>spermidine</name>
        <dbReference type="ChEBI" id="CHEBI:57834"/>
    </ligand>
</feature>
<comment type="subunit">
    <text evidence="5">Homodimer or homotetramer.</text>
</comment>
<keyword evidence="5" id="KW-0812">Transmembrane</keyword>
<evidence type="ECO:0000256" key="4">
    <source>
        <dbReference type="ARBA" id="ARBA00023115"/>
    </source>
</evidence>
<dbReference type="InterPro" id="IPR029063">
    <property type="entry name" value="SAM-dependent_MTases_sf"/>
</dbReference>
<dbReference type="EC" id="2.5.1.16" evidence="5"/>
<feature type="binding site" evidence="5">
    <location>
        <begin position="354"/>
        <end position="355"/>
    </location>
    <ligand>
        <name>S-methyl-5'-thioadenosine</name>
        <dbReference type="ChEBI" id="CHEBI:17509"/>
    </ligand>
</feature>
<keyword evidence="5" id="KW-0472">Membrane</keyword>
<dbReference type="EMBL" id="WJIE01000020">
    <property type="protein sequence ID" value="MRG97757.1"/>
    <property type="molecule type" value="Genomic_DNA"/>
</dbReference>
<name>A0A6N7Q214_9BACT</name>
<feature type="active site" description="Proton acceptor" evidence="5 6">
    <location>
        <position position="372"/>
    </location>
</feature>
<dbReference type="SUPFAM" id="SSF53335">
    <property type="entry name" value="S-adenosyl-L-methionine-dependent methyltransferases"/>
    <property type="match status" value="1"/>
</dbReference>
<keyword evidence="2 5" id="KW-0808">Transferase</keyword>
<dbReference type="AlphaFoldDB" id="A0A6N7Q214"/>
<dbReference type="NCBIfam" id="NF002956">
    <property type="entry name" value="PRK03612.1"/>
    <property type="match status" value="1"/>
</dbReference>
<comment type="catalytic activity">
    <reaction evidence="5">
        <text>S-adenosyl 3-(methylsulfanyl)propylamine + putrescine = S-methyl-5'-thioadenosine + spermidine + H(+)</text>
        <dbReference type="Rhea" id="RHEA:12721"/>
        <dbReference type="ChEBI" id="CHEBI:15378"/>
        <dbReference type="ChEBI" id="CHEBI:17509"/>
        <dbReference type="ChEBI" id="CHEBI:57443"/>
        <dbReference type="ChEBI" id="CHEBI:57834"/>
        <dbReference type="ChEBI" id="CHEBI:326268"/>
        <dbReference type="EC" id="2.5.1.16"/>
    </reaction>
</comment>
<comment type="pathway">
    <text evidence="5">Amine and polyamine biosynthesis; spermidine biosynthesis; spermidine from putrescine: step 1/1.</text>
</comment>
<keyword evidence="5" id="KW-1133">Transmembrane helix</keyword>
<keyword evidence="5" id="KW-1003">Cell membrane</keyword>
<comment type="caution">
    <text evidence="8">The sequence shown here is derived from an EMBL/GenBank/DDBJ whole genome shotgun (WGS) entry which is preliminary data.</text>
</comment>
<dbReference type="PROSITE" id="PS01330">
    <property type="entry name" value="PABS_1"/>
    <property type="match status" value="1"/>
</dbReference>
<dbReference type="CDD" id="cd02440">
    <property type="entry name" value="AdoMet_MTases"/>
    <property type="match status" value="1"/>
</dbReference>
<dbReference type="HAMAP" id="MF_00198">
    <property type="entry name" value="Spermidine_synth"/>
    <property type="match status" value="1"/>
</dbReference>
<feature type="binding site" evidence="5">
    <location>
        <position position="300"/>
    </location>
    <ligand>
        <name>spermidine</name>
        <dbReference type="ChEBI" id="CHEBI:57834"/>
    </ligand>
</feature>
<sequence>MSPPQSPQRRWVHPALLAMVAIIATSGLVYELVTGTLASYVLGDSVTQFSLVIGLYLFAMGIGSYLSKFLEDRLLQRFVEIELCLALAGGLSAPLLFKVYTAAAAFRFALYGVVLLIGTLVGLEIPLLIRLLQFQVDLKELVARVLTLDYIGALIASLLFPSLLLPKLGVHQTSLFFGLLNAVVALLATWLFPLDRAVTIRLRAQCLLVGAVLAAAFGFVSRFVDRAETVYFGAPIIYTAQSPYQRVVITRSPRTTRLFLNGNLQFSSDDEQRYHEVLVHPAVAALGRDPRSVLVLGGGDGLAARELIRYPSIERVVLVDLDAAVTDAFRTLPVALELNGNALNDPRVTVRNEDAYKFLEESRDSFDLAIVDFPDPSNYAVGKLYTDAFYHLLRERLSFRGVAVVQATSPQYARESYWTIVQTLEAAGWKTAPLHVYVPSFGDWGFVLAGGEHLSAPGALRIEQTKLRWLESSGLPELFRFPRDIGRVEAPVNRLNDQKLVSIYAREWGVFTR</sequence>
<feature type="binding site" evidence="5">
    <location>
        <position position="245"/>
    </location>
    <ligand>
        <name>S-methyl-5'-thioadenosine</name>
        <dbReference type="ChEBI" id="CHEBI:17509"/>
    </ligand>
</feature>
<keyword evidence="9" id="KW-1185">Reference proteome</keyword>
<feature type="binding site" evidence="5">
    <location>
        <position position="320"/>
    </location>
    <ligand>
        <name>S-methyl-5'-thioadenosine</name>
        <dbReference type="ChEBI" id="CHEBI:17509"/>
    </ligand>
</feature>
<evidence type="ECO:0000256" key="3">
    <source>
        <dbReference type="ARBA" id="ARBA00023066"/>
    </source>
</evidence>
<dbReference type="UniPathway" id="UPA00248">
    <property type="reaction ID" value="UER00314"/>
</dbReference>
<dbReference type="Gene3D" id="3.40.50.150">
    <property type="entry name" value="Vaccinia Virus protein VP39"/>
    <property type="match status" value="1"/>
</dbReference>
<keyword evidence="3 5" id="KW-0745">Spermidine biosynthesis</keyword>
<gene>
    <name evidence="5" type="primary">speE</name>
    <name evidence="8" type="ORF">GF068_38425</name>
</gene>
<dbReference type="SUPFAM" id="SSF103473">
    <property type="entry name" value="MFS general substrate transporter"/>
    <property type="match status" value="1"/>
</dbReference>
<dbReference type="PANTHER" id="PTHR43317:SF1">
    <property type="entry name" value="THERMOSPERMINE SYNTHASE ACAULIS5"/>
    <property type="match status" value="1"/>
</dbReference>
<dbReference type="RefSeq" id="WP_153824537.1">
    <property type="nucleotide sequence ID" value="NZ_WJIE01000020.1"/>
</dbReference>
<evidence type="ECO:0000313" key="9">
    <source>
        <dbReference type="Proteomes" id="UP000440224"/>
    </source>
</evidence>
<evidence type="ECO:0000256" key="6">
    <source>
        <dbReference type="PROSITE-ProRule" id="PRU00354"/>
    </source>
</evidence>
<dbReference type="InterPro" id="IPR030374">
    <property type="entry name" value="PABS"/>
</dbReference>
<dbReference type="InterPro" id="IPR030373">
    <property type="entry name" value="PABS_CS"/>
</dbReference>
<comment type="function">
    <text evidence="5">Catalyzes the irreversible transfer of a propylamine group from the amino donor S-adenosylmethioninamine (decarboxy-AdoMet) to putrescine (1,4-diaminobutane) to yield spermidine.</text>
</comment>
<proteinExistence type="inferred from homology"/>
<dbReference type="Pfam" id="PF01564">
    <property type="entry name" value="Spermine_synth"/>
    <property type="match status" value="1"/>
</dbReference>
<feature type="domain" description="PABS" evidence="7">
    <location>
        <begin position="217"/>
        <end position="451"/>
    </location>
</feature>
<dbReference type="OrthoDB" id="9793120at2"/>
<feature type="transmembrane region" description="Helical" evidence="5">
    <location>
        <begin position="12"/>
        <end position="33"/>
    </location>
</feature>
<dbReference type="GO" id="GO:0008295">
    <property type="term" value="P:spermidine biosynthetic process"/>
    <property type="evidence" value="ECO:0007669"/>
    <property type="project" value="UniProtKB-UniRule"/>
</dbReference>
<protein>
    <recommendedName>
        <fullName evidence="5">Polyamine aminopropyltransferase</fullName>
    </recommendedName>
    <alternativeName>
        <fullName evidence="5">Putrescine aminopropyltransferase</fullName>
        <shortName evidence="5">PAPT</shortName>
    </alternativeName>
    <alternativeName>
        <fullName evidence="5">Spermidine synthase</fullName>
        <shortName evidence="5">SPDS</shortName>
        <shortName evidence="5">SPDSY</shortName>
        <ecNumber evidence="5">2.5.1.16</ecNumber>
    </alternativeName>
</protein>
<feature type="transmembrane region" description="Helical" evidence="5">
    <location>
        <begin position="141"/>
        <end position="163"/>
    </location>
</feature>
<keyword evidence="4 5" id="KW-0620">Polyamine biosynthesis</keyword>
<feature type="transmembrane region" description="Helical" evidence="5">
    <location>
        <begin position="45"/>
        <end position="66"/>
    </location>
</feature>
<feature type="transmembrane region" description="Helical" evidence="5">
    <location>
        <begin position="78"/>
        <end position="97"/>
    </location>
</feature>
<reference evidence="8 9" key="1">
    <citation type="submission" date="2019-10" db="EMBL/GenBank/DDBJ databases">
        <title>A soil myxobacterium in the family Polyangiaceae.</title>
        <authorList>
            <person name="Li Y."/>
            <person name="Wang J."/>
        </authorList>
    </citation>
    <scope>NUCLEOTIDE SEQUENCE [LARGE SCALE GENOMIC DNA]</scope>
    <source>
        <strain evidence="8 9">DSM 14734</strain>
    </source>
</reference>
<evidence type="ECO:0000256" key="2">
    <source>
        <dbReference type="ARBA" id="ARBA00022679"/>
    </source>
</evidence>
<dbReference type="Proteomes" id="UP000440224">
    <property type="component" value="Unassembled WGS sequence"/>
</dbReference>
<evidence type="ECO:0000259" key="7">
    <source>
        <dbReference type="PROSITE" id="PS51006"/>
    </source>
</evidence>
<accession>A0A6N7Q214</accession>
<feature type="transmembrane region" description="Helical" evidence="5">
    <location>
        <begin position="175"/>
        <end position="194"/>
    </location>
</feature>
<feature type="transmembrane region" description="Helical" evidence="5">
    <location>
        <begin position="109"/>
        <end position="129"/>
    </location>
</feature>
<evidence type="ECO:0000313" key="8">
    <source>
        <dbReference type="EMBL" id="MRG97757.1"/>
    </source>
</evidence>
<dbReference type="GO" id="GO:0005886">
    <property type="term" value="C:plasma membrane"/>
    <property type="evidence" value="ECO:0007669"/>
    <property type="project" value="UniProtKB-SubCell"/>
</dbReference>